<evidence type="ECO:0000256" key="1">
    <source>
        <dbReference type="SAM" id="MobiDB-lite"/>
    </source>
</evidence>
<keyword evidence="3" id="KW-1185">Reference proteome</keyword>
<reference evidence="2 3" key="1">
    <citation type="submission" date="2024-09" db="EMBL/GenBank/DDBJ databases">
        <title>Chromosome-scale assembly of Riccia sorocarpa.</title>
        <authorList>
            <person name="Paukszto L."/>
        </authorList>
    </citation>
    <scope>NUCLEOTIDE SEQUENCE [LARGE SCALE GENOMIC DNA]</scope>
    <source>
        <strain evidence="2">LP-2024</strain>
        <tissue evidence="2">Aerial parts of the thallus</tissue>
    </source>
</reference>
<name>A0ABD3I7L7_9MARC</name>
<dbReference type="AlphaFoldDB" id="A0ABD3I7L7"/>
<dbReference type="EMBL" id="JBJQOH010000001">
    <property type="protein sequence ID" value="KAL3699578.1"/>
    <property type="molecule type" value="Genomic_DNA"/>
</dbReference>
<feature type="region of interest" description="Disordered" evidence="1">
    <location>
        <begin position="255"/>
        <end position="300"/>
    </location>
</feature>
<feature type="compositionally biased region" description="Polar residues" evidence="1">
    <location>
        <begin position="259"/>
        <end position="286"/>
    </location>
</feature>
<gene>
    <name evidence="2" type="ORF">R1sor_017600</name>
</gene>
<organism evidence="2 3">
    <name type="scientific">Riccia sorocarpa</name>
    <dbReference type="NCBI Taxonomy" id="122646"/>
    <lineage>
        <taxon>Eukaryota</taxon>
        <taxon>Viridiplantae</taxon>
        <taxon>Streptophyta</taxon>
        <taxon>Embryophyta</taxon>
        <taxon>Marchantiophyta</taxon>
        <taxon>Marchantiopsida</taxon>
        <taxon>Marchantiidae</taxon>
        <taxon>Marchantiales</taxon>
        <taxon>Ricciaceae</taxon>
        <taxon>Riccia</taxon>
    </lineage>
</organism>
<feature type="region of interest" description="Disordered" evidence="1">
    <location>
        <begin position="382"/>
        <end position="408"/>
    </location>
</feature>
<accession>A0ABD3I7L7</accession>
<sequence length="486" mass="53548">MPPNHKRRGLTVRYKNCGRIHETSSELSWNSSTVVDYFLGEQGRKKGSNVFKKYDAPDAVHFNEWAWNITTELTWKENTSKREQFCYILDSRRLPKWRNENYKNVKSEYLKPRKRYDLIPPLLPIKIQPKRVKPRKRKHPTPPPKDEKVLVPLKFPLAIQCVCEKENPVPETQCPVACPVDCSFDRFLPGCSPLEVGTDGESSCCVNLSSSDCGNQDNQSASRPCLPTISCGGIGSHGYSLFSKKLNCAFSPVQDDTARQSSPGKKVASTSRSATPTKTHSPSDSPKVSDKNGTAGLMDPPARGIGRFVLKASDSLNMCSSAGDSACVRIALSEGPVNLLKLESWAKELAESSHHCCVRNVQPYVRRLEDCIGFACIGTPADSREGESRAKEVADDSESSPRRAHNSREVAESSYQGCVPSFGPYVRKLEDGYTACTGFACGETPADEWEAESRQTTDSEVSENLALCNSGDPCHCIGFGCFGGKR</sequence>
<evidence type="ECO:0000313" key="2">
    <source>
        <dbReference type="EMBL" id="KAL3699578.1"/>
    </source>
</evidence>
<protein>
    <submittedName>
        <fullName evidence="2">Uncharacterized protein</fullName>
    </submittedName>
</protein>
<dbReference type="Proteomes" id="UP001633002">
    <property type="component" value="Unassembled WGS sequence"/>
</dbReference>
<evidence type="ECO:0000313" key="3">
    <source>
        <dbReference type="Proteomes" id="UP001633002"/>
    </source>
</evidence>
<proteinExistence type="predicted"/>
<comment type="caution">
    <text evidence="2">The sequence shown here is derived from an EMBL/GenBank/DDBJ whole genome shotgun (WGS) entry which is preliminary data.</text>
</comment>
<feature type="compositionally biased region" description="Basic and acidic residues" evidence="1">
    <location>
        <begin position="382"/>
        <end position="394"/>
    </location>
</feature>